<accession>A0ABT7CXL0</accession>
<protein>
    <submittedName>
        <fullName evidence="1">RloB family protein</fullName>
    </submittedName>
</protein>
<dbReference type="Proteomes" id="UP001228581">
    <property type="component" value="Unassembled WGS sequence"/>
</dbReference>
<dbReference type="EMBL" id="JASJOT010000046">
    <property type="protein sequence ID" value="MDJ1498401.1"/>
    <property type="molecule type" value="Genomic_DNA"/>
</dbReference>
<comment type="caution">
    <text evidence="1">The sequence shown here is derived from an EMBL/GenBank/DDBJ whole genome shotgun (WGS) entry which is preliminary data.</text>
</comment>
<proteinExistence type="predicted"/>
<evidence type="ECO:0000313" key="1">
    <source>
        <dbReference type="EMBL" id="MDJ1498401.1"/>
    </source>
</evidence>
<evidence type="ECO:0000313" key="2">
    <source>
        <dbReference type="Proteomes" id="UP001228581"/>
    </source>
</evidence>
<organism evidence="1 2">
    <name type="scientific">Xanthocytophaga flava</name>
    <dbReference type="NCBI Taxonomy" id="3048013"/>
    <lineage>
        <taxon>Bacteria</taxon>
        <taxon>Pseudomonadati</taxon>
        <taxon>Bacteroidota</taxon>
        <taxon>Cytophagia</taxon>
        <taxon>Cytophagales</taxon>
        <taxon>Rhodocytophagaceae</taxon>
        <taxon>Xanthocytophaga</taxon>
    </lineage>
</organism>
<gene>
    <name evidence="1" type="ORF">QNI19_36035</name>
</gene>
<dbReference type="RefSeq" id="WP_314004796.1">
    <property type="nucleotide sequence ID" value="NZ_JASJOT010000046.1"/>
</dbReference>
<keyword evidence="2" id="KW-1185">Reference proteome</keyword>
<dbReference type="InterPro" id="IPR025591">
    <property type="entry name" value="RloB"/>
</dbReference>
<dbReference type="Pfam" id="PF13707">
    <property type="entry name" value="RloB"/>
    <property type="match status" value="1"/>
</dbReference>
<sequence>MRRQNRGYKRGEPFRDARIFVIICEGTKREPEYFRFFQQFTRRIQIRIAKPYKGSAPTHFLERAQKYDEETGIGDDDRLWFVSDVDRWKEETFRDIAHVCAEHQNWNLAISHPCFEVWLYMHFWDIRDCLAHSPEDYKQVLNEKITGGYYVATFAPHIKNAAAQARQTDTNPEHYMPERGRTKLYQLAEEMLDFMGQDWETIQKAVADLSVKRSKP</sequence>
<reference evidence="1 2" key="1">
    <citation type="submission" date="2023-05" db="EMBL/GenBank/DDBJ databases">
        <authorList>
            <person name="Zhang X."/>
        </authorList>
    </citation>
    <scope>NUCLEOTIDE SEQUENCE [LARGE SCALE GENOMIC DNA]</scope>
    <source>
        <strain evidence="1 2">DM2B3-1</strain>
    </source>
</reference>
<name>A0ABT7CXL0_9BACT</name>